<dbReference type="NCBIfam" id="NF003625">
    <property type="entry name" value="PRK05265.1-3"/>
    <property type="match status" value="1"/>
</dbReference>
<dbReference type="GO" id="GO:0005829">
    <property type="term" value="C:cytosol"/>
    <property type="evidence" value="ECO:0007669"/>
    <property type="project" value="TreeGrafter"/>
</dbReference>
<feature type="binding site" evidence="4">
    <location>
        <position position="102"/>
    </location>
    <ligand>
        <name>1-deoxy-D-xylulose 5-phosphate</name>
        <dbReference type="ChEBI" id="CHEBI:57792"/>
    </ligand>
</feature>
<feature type="binding site" evidence="4">
    <location>
        <position position="20"/>
    </location>
    <ligand>
        <name>3-amino-2-oxopropyl phosphate</name>
        <dbReference type="ChEBI" id="CHEBI:57279"/>
    </ligand>
</feature>
<dbReference type="PANTHER" id="PTHR30456:SF0">
    <property type="entry name" value="PYRIDOXINE 5'-PHOSPHATE SYNTHASE"/>
    <property type="match status" value="1"/>
</dbReference>
<protein>
    <recommendedName>
        <fullName evidence="4 5">Pyridoxine 5'-phosphate synthase</fullName>
        <shortName evidence="4">PNP synthase</shortName>
        <ecNumber evidence="4 5">2.6.99.2</ecNumber>
    </recommendedName>
</protein>
<dbReference type="NCBIfam" id="NF003627">
    <property type="entry name" value="PRK05265.1-5"/>
    <property type="match status" value="1"/>
</dbReference>
<feature type="active site" description="Proton donor" evidence="4">
    <location>
        <position position="193"/>
    </location>
</feature>
<dbReference type="HOGENOM" id="CLU_074563_0_0_6"/>
<dbReference type="RefSeq" id="WP_013087580.1">
    <property type="nucleotide sequence ID" value="NC_014109.1"/>
</dbReference>
<dbReference type="InterPro" id="IPR013785">
    <property type="entry name" value="Aldolase_TIM"/>
</dbReference>
<evidence type="ECO:0000256" key="5">
    <source>
        <dbReference type="NCBIfam" id="TIGR00559"/>
    </source>
</evidence>
<feature type="active site" description="Proton acceptor" evidence="4">
    <location>
        <position position="45"/>
    </location>
</feature>
<feature type="site" description="Transition state stabilizer" evidence="4">
    <location>
        <position position="153"/>
    </location>
</feature>
<keyword evidence="1 4" id="KW-0963">Cytoplasm</keyword>
<feature type="active site" description="Proton acceptor" evidence="4">
    <location>
        <position position="72"/>
    </location>
</feature>
<feature type="binding site" evidence="4">
    <location>
        <position position="47"/>
    </location>
    <ligand>
        <name>1-deoxy-D-xylulose 5-phosphate</name>
        <dbReference type="ChEBI" id="CHEBI:57792"/>
    </ligand>
</feature>
<evidence type="ECO:0000313" key="6">
    <source>
        <dbReference type="EMBL" id="ADD79592.1"/>
    </source>
</evidence>
<proteinExistence type="inferred from homology"/>
<keyword evidence="7" id="KW-1185">Reference proteome</keyword>
<evidence type="ECO:0000256" key="4">
    <source>
        <dbReference type="HAMAP-Rule" id="MF_00279"/>
    </source>
</evidence>
<comment type="subunit">
    <text evidence="4">Homooctamer; tetramer of dimers.</text>
</comment>
<name>D4G8B8_RIEPU</name>
<dbReference type="GO" id="GO:0008615">
    <property type="term" value="P:pyridoxine biosynthetic process"/>
    <property type="evidence" value="ECO:0007669"/>
    <property type="project" value="UniProtKB-UniRule"/>
</dbReference>
<keyword evidence="2 4" id="KW-0808">Transferase</keyword>
<comment type="similarity">
    <text evidence="4">Belongs to the PNP synthase family.</text>
</comment>
<reference evidence="6" key="1">
    <citation type="submission" date="2008-05" db="EMBL/GenBank/DDBJ databases">
        <title>Genome sequence of Riesia pediculicola USDA.</title>
        <authorList>
            <person name="Kirkness E.F."/>
        </authorList>
    </citation>
    <scope>NUCLEOTIDE SEQUENCE [LARGE SCALE GENOMIC DNA]</scope>
    <source>
        <strain evidence="6">USDA</strain>
    </source>
</reference>
<comment type="subcellular location">
    <subcellularLocation>
        <location evidence="4">Cytoplasm</location>
    </subcellularLocation>
</comment>
<dbReference type="InterPro" id="IPR036130">
    <property type="entry name" value="Pyridoxine-5'_phos_synth"/>
</dbReference>
<dbReference type="eggNOG" id="COG0854">
    <property type="taxonomic scope" value="Bacteria"/>
</dbReference>
<comment type="pathway">
    <text evidence="4">Cofactor biosynthesis; pyridoxine 5'-phosphate biosynthesis; pyridoxine 5'-phosphate from D-erythrose 4-phosphate: step 5/5.</text>
</comment>
<feature type="binding site" evidence="4">
    <location>
        <begin position="215"/>
        <end position="216"/>
    </location>
    <ligand>
        <name>3-amino-2-oxopropyl phosphate</name>
        <dbReference type="ChEBI" id="CHEBI:57279"/>
    </ligand>
</feature>
<feature type="binding site" evidence="4">
    <location>
        <position position="52"/>
    </location>
    <ligand>
        <name>1-deoxy-D-xylulose 5-phosphate</name>
        <dbReference type="ChEBI" id="CHEBI:57792"/>
    </ligand>
</feature>
<evidence type="ECO:0000313" key="7">
    <source>
        <dbReference type="Proteomes" id="UP000001700"/>
    </source>
</evidence>
<dbReference type="KEGG" id="rip:RIEPE_0325"/>
<dbReference type="EMBL" id="CP001085">
    <property type="protein sequence ID" value="ADD79592.1"/>
    <property type="molecule type" value="Genomic_DNA"/>
</dbReference>
<dbReference type="CDD" id="cd00003">
    <property type="entry name" value="PNPsynthase"/>
    <property type="match status" value="1"/>
</dbReference>
<dbReference type="STRING" id="515618.RIEPE_0325"/>
<dbReference type="SUPFAM" id="SSF63892">
    <property type="entry name" value="Pyridoxine 5'-phosphate synthase"/>
    <property type="match status" value="1"/>
</dbReference>
<comment type="catalytic activity">
    <reaction evidence="4">
        <text>3-amino-2-oxopropyl phosphate + 1-deoxy-D-xylulose 5-phosphate = pyridoxine 5'-phosphate + phosphate + 2 H2O + H(+)</text>
        <dbReference type="Rhea" id="RHEA:15265"/>
        <dbReference type="ChEBI" id="CHEBI:15377"/>
        <dbReference type="ChEBI" id="CHEBI:15378"/>
        <dbReference type="ChEBI" id="CHEBI:43474"/>
        <dbReference type="ChEBI" id="CHEBI:57279"/>
        <dbReference type="ChEBI" id="CHEBI:57792"/>
        <dbReference type="ChEBI" id="CHEBI:58589"/>
        <dbReference type="EC" id="2.6.99.2"/>
    </reaction>
</comment>
<feature type="binding site" evidence="4">
    <location>
        <position position="194"/>
    </location>
    <ligand>
        <name>3-amino-2-oxopropyl phosphate</name>
        <dbReference type="ChEBI" id="CHEBI:57279"/>
    </ligand>
</feature>
<keyword evidence="3 4" id="KW-0664">Pyridoxine biosynthesis</keyword>
<dbReference type="Gene3D" id="3.20.20.70">
    <property type="entry name" value="Aldolase class I"/>
    <property type="match status" value="1"/>
</dbReference>
<accession>D4G8B8</accession>
<dbReference type="NCBIfam" id="NF003623">
    <property type="entry name" value="PRK05265.1-1"/>
    <property type="match status" value="1"/>
</dbReference>
<dbReference type="HAMAP" id="MF_00279">
    <property type="entry name" value="PdxJ"/>
    <property type="match status" value="1"/>
</dbReference>
<dbReference type="Proteomes" id="UP000001700">
    <property type="component" value="Chromosome"/>
</dbReference>
<dbReference type="PANTHER" id="PTHR30456">
    <property type="entry name" value="PYRIDOXINE 5'-PHOSPHATE SYNTHASE"/>
    <property type="match status" value="1"/>
</dbReference>
<dbReference type="GO" id="GO:0033856">
    <property type="term" value="F:pyridoxine 5'-phosphate synthase activity"/>
    <property type="evidence" value="ECO:0007669"/>
    <property type="project" value="UniProtKB-UniRule"/>
</dbReference>
<dbReference type="NCBIfam" id="TIGR00559">
    <property type="entry name" value="pdxJ"/>
    <property type="match status" value="1"/>
</dbReference>
<feature type="binding site" evidence="4">
    <location>
        <begin position="11"/>
        <end position="12"/>
    </location>
    <ligand>
        <name>1-deoxy-D-xylulose 5-phosphate</name>
        <dbReference type="ChEBI" id="CHEBI:57792"/>
    </ligand>
</feature>
<dbReference type="Pfam" id="PF03740">
    <property type="entry name" value="PdxJ"/>
    <property type="match status" value="1"/>
</dbReference>
<dbReference type="OrthoDB" id="9806590at2"/>
<dbReference type="UniPathway" id="UPA00244">
    <property type="reaction ID" value="UER00313"/>
</dbReference>
<evidence type="ECO:0000256" key="3">
    <source>
        <dbReference type="ARBA" id="ARBA00023096"/>
    </source>
</evidence>
<evidence type="ECO:0000256" key="2">
    <source>
        <dbReference type="ARBA" id="ARBA00022679"/>
    </source>
</evidence>
<organism evidence="6 7">
    <name type="scientific">Riesia pediculicola (strain USDA)</name>
    <dbReference type="NCBI Taxonomy" id="515618"/>
    <lineage>
        <taxon>Bacteria</taxon>
        <taxon>Pseudomonadati</taxon>
        <taxon>Pseudomonadota</taxon>
        <taxon>Gammaproteobacteria</taxon>
        <taxon>Enterobacterales</taxon>
        <taxon>Enterobacteriaceae</taxon>
        <taxon>Candidatus Riesia</taxon>
    </lineage>
</organism>
<comment type="function">
    <text evidence="4">Catalyzes the complicated ring closure reaction between the two acyclic compounds 1-deoxy-D-xylulose-5-phosphate (DXP) and 3-amino-2-oxopropyl phosphate (1-amino-acetone-3-phosphate or AAP) to form pyridoxine 5'-phosphate (PNP) and inorganic phosphate.</text>
</comment>
<gene>
    <name evidence="4 6" type="primary">pdxJ</name>
    <name evidence="6" type="ordered locus">RIEPE_0325</name>
</gene>
<evidence type="ECO:0000256" key="1">
    <source>
        <dbReference type="ARBA" id="ARBA00022490"/>
    </source>
</evidence>
<sequence>MKKIYLGVNVDHVATIRNRRMERYPDPVRFAILAEEYGVDSITVHLREDQRHITENDVHRLSQVLQTRMNLEMSISKKIVNFARIVKPNSCCLVPERREEITTEGGLNVYHQKDEVREVVEKLKSSGIVVSLFIEPKRDQIDASIEAGADAVEFHTGFYSNSRNLHESQEELRKIISSATYARSKGLIVNAGHGLTYQNVFDIAKIYEIHELNIGYSIVSRSLFVGLKNAIKEMKRILHEARKRNVNNRSGC</sequence>
<dbReference type="EC" id="2.6.99.2" evidence="4 5"/>
<dbReference type="AlphaFoldDB" id="D4G8B8"/>
<dbReference type="InterPro" id="IPR004569">
    <property type="entry name" value="PyrdxlP_synth_PdxJ"/>
</dbReference>
<feature type="binding site" evidence="4">
    <location>
        <position position="9"/>
    </location>
    <ligand>
        <name>3-amino-2-oxopropyl phosphate</name>
        <dbReference type="ChEBI" id="CHEBI:57279"/>
    </ligand>
</feature>